<evidence type="ECO:0000259" key="5">
    <source>
        <dbReference type="Pfam" id="PF13649"/>
    </source>
</evidence>
<reference evidence="7 8" key="1">
    <citation type="submission" date="2017-07" db="EMBL/GenBank/DDBJ databases">
        <title>Draft whole genome sequences of clinical Proprionibacteriaceae strains.</title>
        <authorList>
            <person name="Bernier A.-M."/>
            <person name="Bernard K."/>
            <person name="Domingo M.-C."/>
        </authorList>
    </citation>
    <scope>NUCLEOTIDE SEQUENCE [LARGE SCALE GENOMIC DNA]</scope>
    <source>
        <strain evidence="7 8">NML 160184</strain>
    </source>
</reference>
<dbReference type="CDD" id="cd02440">
    <property type="entry name" value="AdoMet_MTases"/>
    <property type="match status" value="1"/>
</dbReference>
<feature type="binding site" evidence="4">
    <location>
        <position position="144"/>
    </location>
    <ligand>
        <name>S-adenosyl-L-methionine</name>
        <dbReference type="ChEBI" id="CHEBI:59789"/>
    </ligand>
</feature>
<evidence type="ECO:0000256" key="1">
    <source>
        <dbReference type="ARBA" id="ARBA00022603"/>
    </source>
</evidence>
<dbReference type="NCBIfam" id="TIGR03534">
    <property type="entry name" value="RF_mod_PrmC"/>
    <property type="match status" value="1"/>
</dbReference>
<feature type="binding site" evidence="4">
    <location>
        <position position="185"/>
    </location>
    <ligand>
        <name>S-adenosyl-L-methionine</name>
        <dbReference type="ChEBI" id="CHEBI:59789"/>
    </ligand>
</feature>
<dbReference type="Gene3D" id="1.10.8.10">
    <property type="entry name" value="DNA helicase RuvA subunit, C-terminal domain"/>
    <property type="match status" value="1"/>
</dbReference>
<accession>A0A255E5N8</accession>
<feature type="domain" description="Methyltransferase" evidence="5">
    <location>
        <begin position="117"/>
        <end position="200"/>
    </location>
</feature>
<comment type="catalytic activity">
    <reaction evidence="4">
        <text>L-glutaminyl-[peptide chain release factor] + S-adenosyl-L-methionine = N(5)-methyl-L-glutaminyl-[peptide chain release factor] + S-adenosyl-L-homocysteine + H(+)</text>
        <dbReference type="Rhea" id="RHEA:42896"/>
        <dbReference type="Rhea" id="RHEA-COMP:10271"/>
        <dbReference type="Rhea" id="RHEA-COMP:10272"/>
        <dbReference type="ChEBI" id="CHEBI:15378"/>
        <dbReference type="ChEBI" id="CHEBI:30011"/>
        <dbReference type="ChEBI" id="CHEBI:57856"/>
        <dbReference type="ChEBI" id="CHEBI:59789"/>
        <dbReference type="ChEBI" id="CHEBI:61891"/>
        <dbReference type="EC" id="2.1.1.297"/>
    </reaction>
</comment>
<evidence type="ECO:0000313" key="7">
    <source>
        <dbReference type="EMBL" id="OYN86610.1"/>
    </source>
</evidence>
<sequence>MTTIDAALAAGASRLTGAASPEADARLLLSHAWQLPLGRLGVEQALGTELPDEIAQAYADLLDRRAAGLPVQRIIGATDFCGVSLEVGPDVFVPRPETESLVAWGVEQLSGLRAPVVVDLCTGSGAIAAAVAHLVPDARVYATELSPQAHDLARRNLPERVELELADLRDAWRSLDGHVDLVLCNPPYIPLTAWEGVPAEVRDHDPELALFSGDDGLEAMRALAPVAARLLKPGGWLGAEHAEVQHESAPAIFVASEAFDRVQDRFDLTGRPRFVTARRRCASS</sequence>
<dbReference type="InterPro" id="IPR040758">
    <property type="entry name" value="PrmC_N"/>
</dbReference>
<comment type="function">
    <text evidence="4">Methylates the class 1 translation termination release factors RF1/PrfA and RF2/PrfB on the glutamine residue of the universally conserved GGQ motif.</text>
</comment>
<dbReference type="GO" id="GO:0032259">
    <property type="term" value="P:methylation"/>
    <property type="evidence" value="ECO:0007669"/>
    <property type="project" value="UniProtKB-KW"/>
</dbReference>
<name>A0A255E5N8_9ACTN</name>
<organism evidence="7 8">
    <name type="scientific">Parenemella sanctibonifatiensis</name>
    <dbReference type="NCBI Taxonomy" id="2016505"/>
    <lineage>
        <taxon>Bacteria</taxon>
        <taxon>Bacillati</taxon>
        <taxon>Actinomycetota</taxon>
        <taxon>Actinomycetes</taxon>
        <taxon>Propionibacteriales</taxon>
        <taxon>Propionibacteriaceae</taxon>
        <taxon>Parenemella</taxon>
    </lineage>
</organism>
<protein>
    <recommendedName>
        <fullName evidence="4">Release factor glutamine methyltransferase</fullName>
        <shortName evidence="4">RF MTase</shortName>
        <ecNumber evidence="4">2.1.1.297</ecNumber>
    </recommendedName>
    <alternativeName>
        <fullName evidence="4">N5-glutamine methyltransferase PrmC</fullName>
    </alternativeName>
    <alternativeName>
        <fullName evidence="4">Protein-(glutamine-N5) MTase PrmC</fullName>
    </alternativeName>
    <alternativeName>
        <fullName evidence="4">Protein-glutamine N-methyltransferase PrmC</fullName>
    </alternativeName>
</protein>
<dbReference type="InterPro" id="IPR029063">
    <property type="entry name" value="SAM-dependent_MTases_sf"/>
</dbReference>
<dbReference type="HAMAP" id="MF_02126">
    <property type="entry name" value="RF_methyltr_PrmC"/>
    <property type="match status" value="1"/>
</dbReference>
<dbReference type="PANTHER" id="PTHR18895">
    <property type="entry name" value="HEMK METHYLTRANSFERASE"/>
    <property type="match status" value="1"/>
</dbReference>
<evidence type="ECO:0000256" key="4">
    <source>
        <dbReference type="HAMAP-Rule" id="MF_02126"/>
    </source>
</evidence>
<evidence type="ECO:0000259" key="6">
    <source>
        <dbReference type="Pfam" id="PF17827"/>
    </source>
</evidence>
<dbReference type="InterPro" id="IPR002052">
    <property type="entry name" value="DNA_methylase_N6_adenine_CS"/>
</dbReference>
<comment type="similarity">
    <text evidence="4">Belongs to the protein N5-glutamine methyltransferase family. PrmC subfamily.</text>
</comment>
<dbReference type="AlphaFoldDB" id="A0A255E5N8"/>
<dbReference type="PANTHER" id="PTHR18895:SF74">
    <property type="entry name" value="MTRF1L RELEASE FACTOR GLUTAMINE METHYLTRANSFERASE"/>
    <property type="match status" value="1"/>
</dbReference>
<feature type="binding site" evidence="4">
    <location>
        <begin position="185"/>
        <end position="188"/>
    </location>
    <ligand>
        <name>substrate</name>
    </ligand>
</feature>
<dbReference type="InterPro" id="IPR004556">
    <property type="entry name" value="HemK-like"/>
</dbReference>
<dbReference type="PROSITE" id="PS00092">
    <property type="entry name" value="N6_MTASE"/>
    <property type="match status" value="1"/>
</dbReference>
<keyword evidence="2 4" id="KW-0808">Transferase</keyword>
<dbReference type="Gene3D" id="3.40.50.150">
    <property type="entry name" value="Vaccinia Virus protein VP39"/>
    <property type="match status" value="1"/>
</dbReference>
<dbReference type="InterPro" id="IPR019874">
    <property type="entry name" value="RF_methyltr_PrmC"/>
</dbReference>
<dbReference type="EMBL" id="NMVI01000018">
    <property type="protein sequence ID" value="OYN86610.1"/>
    <property type="molecule type" value="Genomic_DNA"/>
</dbReference>
<keyword evidence="1 4" id="KW-0489">Methyltransferase</keyword>
<dbReference type="InterPro" id="IPR041698">
    <property type="entry name" value="Methyltransf_25"/>
</dbReference>
<keyword evidence="3 4" id="KW-0949">S-adenosyl-L-methionine</keyword>
<dbReference type="RefSeq" id="WP_094451177.1">
    <property type="nucleotide sequence ID" value="NZ_NMVI01000018.1"/>
</dbReference>
<evidence type="ECO:0000256" key="3">
    <source>
        <dbReference type="ARBA" id="ARBA00022691"/>
    </source>
</evidence>
<dbReference type="InterPro" id="IPR050320">
    <property type="entry name" value="N5-glutamine_MTase"/>
</dbReference>
<comment type="caution">
    <text evidence="7">The sequence shown here is derived from an EMBL/GenBank/DDBJ whole genome shotgun (WGS) entry which is preliminary data.</text>
</comment>
<feature type="domain" description="Release factor glutamine methyltransferase N-terminal" evidence="6">
    <location>
        <begin position="7"/>
        <end position="76"/>
    </location>
</feature>
<dbReference type="GO" id="GO:0003676">
    <property type="term" value="F:nucleic acid binding"/>
    <property type="evidence" value="ECO:0007669"/>
    <property type="project" value="InterPro"/>
</dbReference>
<evidence type="ECO:0000313" key="8">
    <source>
        <dbReference type="Proteomes" id="UP000216533"/>
    </source>
</evidence>
<evidence type="ECO:0000256" key="2">
    <source>
        <dbReference type="ARBA" id="ARBA00022679"/>
    </source>
</evidence>
<dbReference type="NCBIfam" id="TIGR00536">
    <property type="entry name" value="hemK_fam"/>
    <property type="match status" value="1"/>
</dbReference>
<dbReference type="EC" id="2.1.1.297" evidence="4"/>
<dbReference type="Pfam" id="PF13649">
    <property type="entry name" value="Methyltransf_25"/>
    <property type="match status" value="1"/>
</dbReference>
<dbReference type="GO" id="GO:0102559">
    <property type="term" value="F:peptide chain release factor N(5)-glutamine methyltransferase activity"/>
    <property type="evidence" value="ECO:0007669"/>
    <property type="project" value="UniProtKB-EC"/>
</dbReference>
<dbReference type="Proteomes" id="UP000216533">
    <property type="component" value="Unassembled WGS sequence"/>
</dbReference>
<gene>
    <name evidence="4 7" type="primary">prmC</name>
    <name evidence="7" type="ORF">CGZ92_09790</name>
</gene>
<dbReference type="SUPFAM" id="SSF53335">
    <property type="entry name" value="S-adenosyl-L-methionine-dependent methyltransferases"/>
    <property type="match status" value="1"/>
</dbReference>
<dbReference type="Pfam" id="PF17827">
    <property type="entry name" value="PrmC_N"/>
    <property type="match status" value="1"/>
</dbReference>
<proteinExistence type="inferred from homology"/>
<comment type="caution">
    <text evidence="4">Lacks conserved residue(s) required for the propagation of feature annotation.</text>
</comment>